<gene>
    <name evidence="2" type="ORF">EWH70_28030</name>
</gene>
<dbReference type="InterPro" id="IPR010093">
    <property type="entry name" value="SinI_DNA-bd"/>
</dbReference>
<feature type="domain" description="Helix-turn-helix" evidence="1">
    <location>
        <begin position="84"/>
        <end position="133"/>
    </location>
</feature>
<dbReference type="OrthoDB" id="26212at2"/>
<protein>
    <submittedName>
        <fullName evidence="2">Helix-turn-helix domain-containing protein</fullName>
    </submittedName>
</protein>
<dbReference type="Proteomes" id="UP000292003">
    <property type="component" value="Unassembled WGS sequence"/>
</dbReference>
<organism evidence="2 3">
    <name type="scientific">Amycolatopsis suaedae</name>
    <dbReference type="NCBI Taxonomy" id="2510978"/>
    <lineage>
        <taxon>Bacteria</taxon>
        <taxon>Bacillati</taxon>
        <taxon>Actinomycetota</taxon>
        <taxon>Actinomycetes</taxon>
        <taxon>Pseudonocardiales</taxon>
        <taxon>Pseudonocardiaceae</taxon>
        <taxon>Amycolatopsis</taxon>
    </lineage>
</organism>
<dbReference type="Pfam" id="PF12728">
    <property type="entry name" value="HTH_17"/>
    <property type="match status" value="1"/>
</dbReference>
<comment type="caution">
    <text evidence="2">The sequence shown here is derived from an EMBL/GenBank/DDBJ whole genome shotgun (WGS) entry which is preliminary data.</text>
</comment>
<dbReference type="InterPro" id="IPR009061">
    <property type="entry name" value="DNA-bd_dom_put_sf"/>
</dbReference>
<evidence type="ECO:0000313" key="3">
    <source>
        <dbReference type="Proteomes" id="UP000292003"/>
    </source>
</evidence>
<dbReference type="RefSeq" id="WP_130478686.1">
    <property type="nucleotide sequence ID" value="NZ_SFCC01000016.1"/>
</dbReference>
<evidence type="ECO:0000313" key="2">
    <source>
        <dbReference type="EMBL" id="RZQ60680.1"/>
    </source>
</evidence>
<name>A0A4Q7J023_9PSEU</name>
<dbReference type="Gene3D" id="1.10.10.10">
    <property type="entry name" value="Winged helix-like DNA-binding domain superfamily/Winged helix DNA-binding domain"/>
    <property type="match status" value="1"/>
</dbReference>
<dbReference type="NCBIfam" id="TIGR01764">
    <property type="entry name" value="excise"/>
    <property type="match status" value="1"/>
</dbReference>
<dbReference type="InterPro" id="IPR041657">
    <property type="entry name" value="HTH_17"/>
</dbReference>
<dbReference type="AlphaFoldDB" id="A0A4Q7J023"/>
<reference evidence="2 3" key="1">
    <citation type="submission" date="2019-02" db="EMBL/GenBank/DDBJ databases">
        <title>Draft genome sequence of Amycolatopsis sp. 8-3EHSu isolated from roots of Suaeda maritima.</title>
        <authorList>
            <person name="Duangmal K."/>
            <person name="Chantavorakit T."/>
        </authorList>
    </citation>
    <scope>NUCLEOTIDE SEQUENCE [LARGE SCALE GENOMIC DNA]</scope>
    <source>
        <strain evidence="2 3">8-3EHSu</strain>
    </source>
</reference>
<accession>A0A4Q7J023</accession>
<sequence length="174" mass="20064">MDGTLRQETYLPDHDEGTQVAKLHDFLKAHENASEDRPDIWFLSGTTAEDRVELPGEVYHALRQVVEAMREGLAVSVSPHTRSLSTQQAAELLGVSRPTVVRLLDDQEIPYERVGTHRRILLQDLLDYRRRRRAEQYAALEATALDEDEDLDETLDRLREARRAVSARRRREAH</sequence>
<dbReference type="EMBL" id="SFCC01000016">
    <property type="protein sequence ID" value="RZQ60680.1"/>
    <property type="molecule type" value="Genomic_DNA"/>
</dbReference>
<dbReference type="SUPFAM" id="SSF46955">
    <property type="entry name" value="Putative DNA-binding domain"/>
    <property type="match status" value="1"/>
</dbReference>
<dbReference type="InterPro" id="IPR036388">
    <property type="entry name" value="WH-like_DNA-bd_sf"/>
</dbReference>
<keyword evidence="3" id="KW-1185">Reference proteome</keyword>
<proteinExistence type="predicted"/>
<dbReference type="GO" id="GO:0003677">
    <property type="term" value="F:DNA binding"/>
    <property type="evidence" value="ECO:0007669"/>
    <property type="project" value="InterPro"/>
</dbReference>
<evidence type="ECO:0000259" key="1">
    <source>
        <dbReference type="Pfam" id="PF12728"/>
    </source>
</evidence>